<accession>A0A375J8N3</accession>
<dbReference type="Proteomes" id="UP000256805">
    <property type="component" value="Unassembled WGS sequence"/>
</dbReference>
<dbReference type="AlphaFoldDB" id="A0A375J8N3"/>
<feature type="domain" description="DUF4440" evidence="2">
    <location>
        <begin position="36"/>
        <end position="142"/>
    </location>
</feature>
<proteinExistence type="predicted"/>
<feature type="chain" id="PRO_5016978932" description="DUF4440 domain-containing protein" evidence="1">
    <location>
        <begin position="27"/>
        <end position="152"/>
    </location>
</feature>
<dbReference type="InterPro" id="IPR027843">
    <property type="entry name" value="DUF4440"/>
</dbReference>
<feature type="signal peptide" evidence="1">
    <location>
        <begin position="1"/>
        <end position="26"/>
    </location>
</feature>
<dbReference type="RefSeq" id="WP_181925869.1">
    <property type="nucleotide sequence ID" value="NZ_LS483234.1"/>
</dbReference>
<name>A0A375J8N3_9BURK</name>
<evidence type="ECO:0000256" key="1">
    <source>
        <dbReference type="SAM" id="SignalP"/>
    </source>
</evidence>
<evidence type="ECO:0000313" key="3">
    <source>
        <dbReference type="EMBL" id="SPS00303.1"/>
    </source>
</evidence>
<sequence>MTALLSRTRRTLLTALVVATSPALQAQTVEAPQQLAAANERLRAAMLAPDAAQLDALLHEHLTYGHSSAKVDTKGSLVKALLTGTSKFTRLDFSDQKIDVVGQVATIRYTFDADTHPAGKPPTAVHLQVLSVWLHQPSGWQLFARQAVTQPR</sequence>
<dbReference type="InterPro" id="IPR032710">
    <property type="entry name" value="NTF2-like_dom_sf"/>
</dbReference>
<dbReference type="Pfam" id="PF14534">
    <property type="entry name" value="DUF4440"/>
    <property type="match status" value="1"/>
</dbReference>
<dbReference type="Gene3D" id="3.10.450.50">
    <property type="match status" value="1"/>
</dbReference>
<dbReference type="SUPFAM" id="SSF54427">
    <property type="entry name" value="NTF2-like"/>
    <property type="match status" value="1"/>
</dbReference>
<evidence type="ECO:0000313" key="4">
    <source>
        <dbReference type="Proteomes" id="UP000256805"/>
    </source>
</evidence>
<reference evidence="3 4" key="1">
    <citation type="submission" date="2018-01" db="EMBL/GenBank/DDBJ databases">
        <authorList>
            <person name="Gaut B.S."/>
            <person name="Morton B.R."/>
            <person name="Clegg M.T."/>
            <person name="Duvall M.R."/>
        </authorList>
    </citation>
    <scope>NUCLEOTIDE SEQUENCE [LARGE SCALE GENOMIC DNA]</scope>
    <source>
        <strain evidence="3">Cupriavidus taiwanensis cmp 52</strain>
    </source>
</reference>
<evidence type="ECO:0000259" key="2">
    <source>
        <dbReference type="Pfam" id="PF14534"/>
    </source>
</evidence>
<gene>
    <name evidence="3" type="ORF">CBM2634_B160189</name>
</gene>
<organism evidence="3 4">
    <name type="scientific">Cupriavidus taiwanensis</name>
    <dbReference type="NCBI Taxonomy" id="164546"/>
    <lineage>
        <taxon>Bacteria</taxon>
        <taxon>Pseudomonadati</taxon>
        <taxon>Pseudomonadota</taxon>
        <taxon>Betaproteobacteria</taxon>
        <taxon>Burkholderiales</taxon>
        <taxon>Burkholderiaceae</taxon>
        <taxon>Cupriavidus</taxon>
    </lineage>
</organism>
<dbReference type="EMBL" id="OVTA01000039">
    <property type="protein sequence ID" value="SPS00303.1"/>
    <property type="molecule type" value="Genomic_DNA"/>
</dbReference>
<protein>
    <recommendedName>
        <fullName evidence="2">DUF4440 domain-containing protein</fullName>
    </recommendedName>
</protein>
<keyword evidence="1" id="KW-0732">Signal</keyword>